<comment type="similarity">
    <text evidence="3 15">Belongs to the uroporphyrinogen decarboxylase family.</text>
</comment>
<dbReference type="PROSITE" id="PS00906">
    <property type="entry name" value="UROD_1"/>
    <property type="match status" value="1"/>
</dbReference>
<dbReference type="FunFam" id="3.20.20.210:FF:000008">
    <property type="entry name" value="Uroporphyrinogen decarboxylase"/>
    <property type="match status" value="1"/>
</dbReference>
<keyword evidence="10 14" id="KW-0627">Porphyrin biosynthesis</keyword>
<protein>
    <recommendedName>
        <fullName evidence="6 14">Uroporphyrinogen decarboxylase</fullName>
        <ecNumber evidence="5 14">4.1.1.37</ecNumber>
    </recommendedName>
</protein>
<evidence type="ECO:0000256" key="8">
    <source>
        <dbReference type="ARBA" id="ARBA00022793"/>
    </source>
</evidence>
<gene>
    <name evidence="18" type="ORF">ACA1_333350</name>
</gene>
<sequence length="326" mass="36314">MAQQQKKDERFAPLKNDLIIRAAFGQKTERVPVWVMRQAGRYLPEYHEAKAGADFFTVCRNKELASTITLQPVERFPLDAAIIFTDILVVPQALGMEVLMLEKAGPHFPHPLTSPDDLAKLDEPSAALERLNYVFEAITLTRERLAGRVPLIGFSGAPWTLMAYMIEGGGSKMFAKAKAWFYKYPEASHALLQRLTDTIIIYLEGQVAAGAQLLQIFDSWANEIGPDVFATFSKPYLLQIARALKAKHPEIPLIVCSLQGNLDPCALYSSKEVIREEVRKMLQSFGSTQGLIGNLGHGLHPSHDPQLVGEFIEAVHEISEEMNRSA</sequence>
<keyword evidence="9 14" id="KW-0456">Lyase</keyword>
<dbReference type="UniPathway" id="UPA00251">
    <property type="reaction ID" value="UER00321"/>
</dbReference>
<dbReference type="EC" id="4.1.1.37" evidence="5 14"/>
<evidence type="ECO:0000256" key="15">
    <source>
        <dbReference type="RuleBase" id="RU004169"/>
    </source>
</evidence>
<dbReference type="EMBL" id="KB007819">
    <property type="protein sequence ID" value="ELR24455.1"/>
    <property type="molecule type" value="Genomic_DNA"/>
</dbReference>
<dbReference type="OrthoDB" id="339900at2759"/>
<evidence type="ECO:0000256" key="9">
    <source>
        <dbReference type="ARBA" id="ARBA00023239"/>
    </source>
</evidence>
<feature type="domain" description="Uroporphyrinogen decarboxylase (URO-D)" evidence="17">
    <location>
        <begin position="152"/>
        <end position="168"/>
    </location>
</feature>
<comment type="subunit">
    <text evidence="4">Homodimer.</text>
</comment>
<dbReference type="OMA" id="LWLMRQA"/>
<dbReference type="PANTHER" id="PTHR21091">
    <property type="entry name" value="METHYLTETRAHYDROFOLATE:HOMOCYSTEINE METHYLTRANSFERASE RELATED"/>
    <property type="match status" value="1"/>
</dbReference>
<dbReference type="GO" id="GO:0005829">
    <property type="term" value="C:cytosol"/>
    <property type="evidence" value="ECO:0007669"/>
    <property type="project" value="UniProtKB-SubCell"/>
</dbReference>
<comment type="catalytic activity">
    <reaction evidence="13">
        <text>uroporphyrinogen III + 4 H(+) = coproporphyrinogen III + 4 CO2</text>
        <dbReference type="Rhea" id="RHEA:19865"/>
        <dbReference type="ChEBI" id="CHEBI:15378"/>
        <dbReference type="ChEBI" id="CHEBI:16526"/>
        <dbReference type="ChEBI" id="CHEBI:57308"/>
        <dbReference type="ChEBI" id="CHEBI:57309"/>
        <dbReference type="EC" id="4.1.1.37"/>
    </reaction>
    <physiologicalReaction direction="left-to-right" evidence="13">
        <dbReference type="Rhea" id="RHEA:19866"/>
    </physiologicalReaction>
</comment>
<reference evidence="18 19" key="1">
    <citation type="journal article" date="2013" name="Genome Biol.">
        <title>Genome of Acanthamoeba castellanii highlights extensive lateral gene transfer and early evolution of tyrosine kinase signaling.</title>
        <authorList>
            <person name="Clarke M."/>
            <person name="Lohan A.J."/>
            <person name="Liu B."/>
            <person name="Lagkouvardos I."/>
            <person name="Roy S."/>
            <person name="Zafar N."/>
            <person name="Bertelli C."/>
            <person name="Schilde C."/>
            <person name="Kianianmomeni A."/>
            <person name="Burglin T.R."/>
            <person name="Frech C."/>
            <person name="Turcotte B."/>
            <person name="Kopec K.O."/>
            <person name="Synnott J.M."/>
            <person name="Choo C."/>
            <person name="Paponov I."/>
            <person name="Finkler A."/>
            <person name="Soon Heng Tan C."/>
            <person name="Hutchins A.P."/>
            <person name="Weinmeier T."/>
            <person name="Rattei T."/>
            <person name="Chu J.S."/>
            <person name="Gimenez G."/>
            <person name="Irimia M."/>
            <person name="Rigden D.J."/>
            <person name="Fitzpatrick D.A."/>
            <person name="Lorenzo-Morales J."/>
            <person name="Bateman A."/>
            <person name="Chiu C.H."/>
            <person name="Tang P."/>
            <person name="Hegemann P."/>
            <person name="Fromm H."/>
            <person name="Raoult D."/>
            <person name="Greub G."/>
            <person name="Miranda-Saavedra D."/>
            <person name="Chen N."/>
            <person name="Nash P."/>
            <person name="Ginger M.L."/>
            <person name="Horn M."/>
            <person name="Schaap P."/>
            <person name="Caler L."/>
            <person name="Loftus B."/>
        </authorList>
    </citation>
    <scope>NUCLEOTIDE SEQUENCE [LARGE SCALE GENOMIC DNA]</scope>
    <source>
        <strain evidence="18 19">Neff</strain>
    </source>
</reference>
<keyword evidence="7" id="KW-0963">Cytoplasm</keyword>
<evidence type="ECO:0000256" key="14">
    <source>
        <dbReference type="RuleBase" id="RU000554"/>
    </source>
</evidence>
<dbReference type="Gene3D" id="3.20.20.210">
    <property type="match status" value="2"/>
</dbReference>
<dbReference type="PANTHER" id="PTHR21091:SF169">
    <property type="entry name" value="UROPORPHYRINOGEN DECARBOXYLASE"/>
    <property type="match status" value="1"/>
</dbReference>
<dbReference type="KEGG" id="acan:ACA1_333350"/>
<keyword evidence="8 14" id="KW-0210">Decarboxylase</keyword>
<keyword evidence="19" id="KW-1185">Reference proteome</keyword>
<dbReference type="STRING" id="1257118.L8HH08"/>
<evidence type="ECO:0000256" key="7">
    <source>
        <dbReference type="ARBA" id="ARBA00022490"/>
    </source>
</evidence>
<name>L8HH08_ACACF</name>
<evidence type="ECO:0000256" key="10">
    <source>
        <dbReference type="ARBA" id="ARBA00023244"/>
    </source>
</evidence>
<evidence type="ECO:0000256" key="3">
    <source>
        <dbReference type="ARBA" id="ARBA00009935"/>
    </source>
</evidence>
<evidence type="ECO:0000259" key="16">
    <source>
        <dbReference type="PROSITE" id="PS00906"/>
    </source>
</evidence>
<comment type="catalytic activity">
    <reaction evidence="12">
        <text>uroporphyrinogen I + 4 H(+) = coproporphyrinogen I + 4 CO2</text>
        <dbReference type="Rhea" id="RHEA:31239"/>
        <dbReference type="ChEBI" id="CHEBI:15378"/>
        <dbReference type="ChEBI" id="CHEBI:16526"/>
        <dbReference type="ChEBI" id="CHEBI:62626"/>
        <dbReference type="ChEBI" id="CHEBI:62631"/>
    </reaction>
    <physiologicalReaction direction="left-to-right" evidence="12">
        <dbReference type="Rhea" id="RHEA:31240"/>
    </physiologicalReaction>
</comment>
<dbReference type="RefSeq" id="XP_004355029.1">
    <property type="nucleotide sequence ID" value="XM_004354977.1"/>
</dbReference>
<dbReference type="Pfam" id="PF01208">
    <property type="entry name" value="URO-D"/>
    <property type="match status" value="2"/>
</dbReference>
<evidence type="ECO:0000256" key="11">
    <source>
        <dbReference type="ARBA" id="ARBA00045708"/>
    </source>
</evidence>
<dbReference type="NCBIfam" id="TIGR01464">
    <property type="entry name" value="hemE"/>
    <property type="match status" value="1"/>
</dbReference>
<evidence type="ECO:0000256" key="4">
    <source>
        <dbReference type="ARBA" id="ARBA00011738"/>
    </source>
</evidence>
<comment type="function">
    <text evidence="11">Catalyzes the sequential decarboxylation of the four acetate side chains of uroporphyrinogen to form coproporphyrinogen and participates in the fifth step in the heme biosynthetic pathway. Isomer I or isomer III of uroporphyrinogen may serve as substrate, but only coproporphyrinogen III can ultimately be converted to heme. In vitro also decarboxylates pentacarboxylate porphyrinogen I.</text>
</comment>
<dbReference type="GeneID" id="14925478"/>
<dbReference type="VEuPathDB" id="AmoebaDB:ACA1_333350"/>
<dbReference type="GO" id="GO:0004853">
    <property type="term" value="F:uroporphyrinogen decarboxylase activity"/>
    <property type="evidence" value="ECO:0007669"/>
    <property type="project" value="UniProtKB-EC"/>
</dbReference>
<dbReference type="Proteomes" id="UP000011083">
    <property type="component" value="Unassembled WGS sequence"/>
</dbReference>
<dbReference type="AlphaFoldDB" id="L8HH08"/>
<evidence type="ECO:0000256" key="13">
    <source>
        <dbReference type="ARBA" id="ARBA00048411"/>
    </source>
</evidence>
<evidence type="ECO:0000256" key="5">
    <source>
        <dbReference type="ARBA" id="ARBA00012288"/>
    </source>
</evidence>
<evidence type="ECO:0000256" key="12">
    <source>
        <dbReference type="ARBA" id="ARBA00047341"/>
    </source>
</evidence>
<organism evidence="18 19">
    <name type="scientific">Acanthamoeba castellanii (strain ATCC 30010 / Neff)</name>
    <dbReference type="NCBI Taxonomy" id="1257118"/>
    <lineage>
        <taxon>Eukaryota</taxon>
        <taxon>Amoebozoa</taxon>
        <taxon>Discosea</taxon>
        <taxon>Longamoebia</taxon>
        <taxon>Centramoebida</taxon>
        <taxon>Acanthamoebidae</taxon>
        <taxon>Acanthamoeba</taxon>
    </lineage>
</organism>
<feature type="domain" description="Uroporphyrinogen decarboxylase (URO-D)" evidence="16">
    <location>
        <begin position="32"/>
        <end position="41"/>
    </location>
</feature>
<dbReference type="InterPro" id="IPR000257">
    <property type="entry name" value="Uroporphyrinogen_deCOase"/>
</dbReference>
<dbReference type="SUPFAM" id="SSF51726">
    <property type="entry name" value="UROD/MetE-like"/>
    <property type="match status" value="1"/>
</dbReference>
<accession>L8HH08</accession>
<comment type="pathway">
    <text evidence="2 14">Porphyrin-containing compound metabolism; protoporphyrin-IX biosynthesis; coproporphyrinogen-III from 5-aminolevulinate: step 4/4.</text>
</comment>
<dbReference type="InterPro" id="IPR006361">
    <property type="entry name" value="Uroporphyrinogen_deCO2ase_HemE"/>
</dbReference>
<proteinExistence type="inferred from homology"/>
<evidence type="ECO:0000259" key="17">
    <source>
        <dbReference type="PROSITE" id="PS00907"/>
    </source>
</evidence>
<dbReference type="GO" id="GO:0006782">
    <property type="term" value="P:protoporphyrinogen IX biosynthetic process"/>
    <property type="evidence" value="ECO:0007669"/>
    <property type="project" value="UniProtKB-UniPathway"/>
</dbReference>
<evidence type="ECO:0000256" key="6">
    <source>
        <dbReference type="ARBA" id="ARBA00014308"/>
    </source>
</evidence>
<evidence type="ECO:0000313" key="18">
    <source>
        <dbReference type="EMBL" id="ELR24455.1"/>
    </source>
</evidence>
<evidence type="ECO:0000256" key="1">
    <source>
        <dbReference type="ARBA" id="ARBA00004514"/>
    </source>
</evidence>
<evidence type="ECO:0000313" key="19">
    <source>
        <dbReference type="Proteomes" id="UP000011083"/>
    </source>
</evidence>
<comment type="subcellular location">
    <subcellularLocation>
        <location evidence="1">Cytoplasm</location>
        <location evidence="1">Cytosol</location>
    </subcellularLocation>
</comment>
<dbReference type="InterPro" id="IPR038071">
    <property type="entry name" value="UROD/MetE-like_sf"/>
</dbReference>
<dbReference type="CDD" id="cd00717">
    <property type="entry name" value="URO-D"/>
    <property type="match status" value="1"/>
</dbReference>
<evidence type="ECO:0000256" key="2">
    <source>
        <dbReference type="ARBA" id="ARBA00004804"/>
    </source>
</evidence>
<dbReference type="PROSITE" id="PS00907">
    <property type="entry name" value="UROD_2"/>
    <property type="match status" value="1"/>
</dbReference>